<dbReference type="CDD" id="cd00167">
    <property type="entry name" value="SANT"/>
    <property type="match status" value="1"/>
</dbReference>
<dbReference type="Gene3D" id="1.10.10.60">
    <property type="entry name" value="Homeodomain-like"/>
    <property type="match status" value="1"/>
</dbReference>
<feature type="region of interest" description="Disordered" evidence="1">
    <location>
        <begin position="102"/>
        <end position="203"/>
    </location>
</feature>
<keyword evidence="4" id="KW-1185">Reference proteome</keyword>
<feature type="compositionally biased region" description="Low complexity" evidence="1">
    <location>
        <begin position="27"/>
        <end position="46"/>
    </location>
</feature>
<dbReference type="Proteomes" id="UP001161017">
    <property type="component" value="Unassembled WGS sequence"/>
</dbReference>
<reference evidence="3" key="1">
    <citation type="journal article" date="2023" name="Genome Biol. Evol.">
        <title>First Whole Genome Sequence and Flow Cytometry Genome Size Data for the Lichen-Forming Fungus Ramalina farinacea (Ascomycota).</title>
        <authorList>
            <person name="Llewellyn T."/>
            <person name="Mian S."/>
            <person name="Hill R."/>
            <person name="Leitch I.J."/>
            <person name="Gaya E."/>
        </authorList>
    </citation>
    <scope>NUCLEOTIDE SEQUENCE</scope>
    <source>
        <strain evidence="3">LIQ254RAFAR</strain>
    </source>
</reference>
<dbReference type="InterPro" id="IPR009057">
    <property type="entry name" value="Homeodomain-like_sf"/>
</dbReference>
<feature type="compositionally biased region" description="Basic and acidic residues" evidence="1">
    <location>
        <begin position="186"/>
        <end position="203"/>
    </location>
</feature>
<gene>
    <name evidence="3" type="ORF">OHK93_006357</name>
</gene>
<feature type="domain" description="Myb-like" evidence="2">
    <location>
        <begin position="61"/>
        <end position="103"/>
    </location>
</feature>
<comment type="caution">
    <text evidence="3">The sequence shown here is derived from an EMBL/GenBank/DDBJ whole genome shotgun (WGS) entry which is preliminary data.</text>
</comment>
<dbReference type="AlphaFoldDB" id="A0AA43QY89"/>
<dbReference type="SUPFAM" id="SSF46689">
    <property type="entry name" value="Homeodomain-like"/>
    <property type="match status" value="1"/>
</dbReference>
<proteinExistence type="predicted"/>
<sequence length="254" mass="28770">MFMSFAGDGIIKTRKGEKAFVRKRSRGSSSSSTATPAAVSTKPAVTQKPDSAPPGPPVVAPWTQAEDDILRDMKATNKSWKLIGDHLPGRDVWTMKQRWKQLNAAKAGEGEGEKKDEGKAEEKKDEKEVEKEEKNDEKKEGKKDEKDDKKDDEKDDTKEDKTEEKQEEKKEEKKEDPPLKSALKTTKTETKADTAPKKLGDKPIIYMDKDNQCTTEDLHGRAEKDKWIEIASRFFDKTGKRVDPQYLKEKLANC</sequence>
<evidence type="ECO:0000313" key="4">
    <source>
        <dbReference type="Proteomes" id="UP001161017"/>
    </source>
</evidence>
<evidence type="ECO:0000313" key="3">
    <source>
        <dbReference type="EMBL" id="MDI1493631.1"/>
    </source>
</evidence>
<name>A0AA43QY89_9LECA</name>
<evidence type="ECO:0000259" key="2">
    <source>
        <dbReference type="PROSITE" id="PS50090"/>
    </source>
</evidence>
<dbReference type="EMBL" id="JAPUFD010000041">
    <property type="protein sequence ID" value="MDI1493631.1"/>
    <property type="molecule type" value="Genomic_DNA"/>
</dbReference>
<evidence type="ECO:0000256" key="1">
    <source>
        <dbReference type="SAM" id="MobiDB-lite"/>
    </source>
</evidence>
<organism evidence="3 4">
    <name type="scientific">Ramalina farinacea</name>
    <dbReference type="NCBI Taxonomy" id="258253"/>
    <lineage>
        <taxon>Eukaryota</taxon>
        <taxon>Fungi</taxon>
        <taxon>Dikarya</taxon>
        <taxon>Ascomycota</taxon>
        <taxon>Pezizomycotina</taxon>
        <taxon>Lecanoromycetes</taxon>
        <taxon>OSLEUM clade</taxon>
        <taxon>Lecanoromycetidae</taxon>
        <taxon>Lecanorales</taxon>
        <taxon>Lecanorineae</taxon>
        <taxon>Ramalinaceae</taxon>
        <taxon>Ramalina</taxon>
    </lineage>
</organism>
<feature type="region of interest" description="Disordered" evidence="1">
    <location>
        <begin position="17"/>
        <end position="70"/>
    </location>
</feature>
<accession>A0AA43QY89</accession>
<protein>
    <recommendedName>
        <fullName evidence="2">Myb-like domain-containing protein</fullName>
    </recommendedName>
</protein>
<dbReference type="Pfam" id="PF13921">
    <property type="entry name" value="Myb_DNA-bind_6"/>
    <property type="match status" value="1"/>
</dbReference>
<dbReference type="PROSITE" id="PS50090">
    <property type="entry name" value="MYB_LIKE"/>
    <property type="match status" value="1"/>
</dbReference>
<feature type="compositionally biased region" description="Basic and acidic residues" evidence="1">
    <location>
        <begin position="108"/>
        <end position="178"/>
    </location>
</feature>
<dbReference type="InterPro" id="IPR001005">
    <property type="entry name" value="SANT/Myb"/>
</dbReference>